<comment type="caution">
    <text evidence="1">The sequence shown here is derived from an EMBL/GenBank/DDBJ whole genome shotgun (WGS) entry which is preliminary data.</text>
</comment>
<keyword evidence="2" id="KW-1185">Reference proteome</keyword>
<organism evidence="1 2">
    <name type="scientific">Pseudoxanthomonas composti</name>
    <dbReference type="NCBI Taxonomy" id="2137479"/>
    <lineage>
        <taxon>Bacteria</taxon>
        <taxon>Pseudomonadati</taxon>
        <taxon>Pseudomonadota</taxon>
        <taxon>Gammaproteobacteria</taxon>
        <taxon>Lysobacterales</taxon>
        <taxon>Lysobacteraceae</taxon>
        <taxon>Pseudoxanthomonas</taxon>
    </lineage>
</organism>
<dbReference type="AlphaFoldDB" id="A0A4Q1JWD1"/>
<evidence type="ECO:0000313" key="1">
    <source>
        <dbReference type="EMBL" id="RXR06618.1"/>
    </source>
</evidence>
<dbReference type="InterPro" id="IPR017143">
    <property type="entry name" value="UCP037225"/>
</dbReference>
<dbReference type="InterPro" id="IPR025990">
    <property type="entry name" value="zinc_ribbon_bacterial"/>
</dbReference>
<dbReference type="Pfam" id="PF14255">
    <property type="entry name" value="Zn_ribbon_21"/>
    <property type="match status" value="1"/>
</dbReference>
<reference evidence="1 2" key="1">
    <citation type="submission" date="2019-01" db="EMBL/GenBank/DDBJ databases">
        <title>Pseudoxanthomonas composti sp. nov., isolated from compost.</title>
        <authorList>
            <person name="Yang G."/>
        </authorList>
    </citation>
    <scope>NUCLEOTIDE SEQUENCE [LARGE SCALE GENOMIC DNA]</scope>
    <source>
        <strain evidence="1 2">GSS15</strain>
    </source>
</reference>
<dbReference type="RefSeq" id="WP_129470724.1">
    <property type="nucleotide sequence ID" value="NZ_SAWZ01000003.1"/>
</dbReference>
<dbReference type="PIRSF" id="PIRSF037225">
    <property type="entry name" value="UCP037225"/>
    <property type="match status" value="1"/>
</dbReference>
<evidence type="ECO:0000313" key="2">
    <source>
        <dbReference type="Proteomes" id="UP000289784"/>
    </source>
</evidence>
<accession>A0A4Q1JWD1</accession>
<sequence length="62" mass="6922">MLPFLTVNCPYCGEPQDVAVDDTAGDQQYFEDCQICCKPMWMSVSLDPDTGEIQLSARSQDD</sequence>
<dbReference type="Proteomes" id="UP000289784">
    <property type="component" value="Unassembled WGS sequence"/>
</dbReference>
<protein>
    <submittedName>
        <fullName evidence="1">CPXCG motif-containing cysteine-rich protein</fullName>
    </submittedName>
</protein>
<dbReference type="OrthoDB" id="9814566at2"/>
<gene>
    <name evidence="1" type="ORF">EPA99_08255</name>
</gene>
<proteinExistence type="predicted"/>
<name>A0A4Q1JWD1_9GAMM</name>
<dbReference type="EMBL" id="SAWZ01000003">
    <property type="protein sequence ID" value="RXR06618.1"/>
    <property type="molecule type" value="Genomic_DNA"/>
</dbReference>